<reference evidence="3" key="1">
    <citation type="submission" date="2019-02" db="EMBL/GenBank/DDBJ databases">
        <authorList>
            <person name="Gruber-Vodicka R. H."/>
            <person name="Seah K. B. B."/>
        </authorList>
    </citation>
    <scope>NUCLEOTIDE SEQUENCE</scope>
    <source>
        <strain evidence="3">BECK_DK161</strain>
    </source>
</reference>
<dbReference type="SUPFAM" id="SSF53300">
    <property type="entry name" value="vWA-like"/>
    <property type="match status" value="1"/>
</dbReference>
<organism evidence="3">
    <name type="scientific">Candidatus Kentrum sp. DK</name>
    <dbReference type="NCBI Taxonomy" id="2126562"/>
    <lineage>
        <taxon>Bacteria</taxon>
        <taxon>Pseudomonadati</taxon>
        <taxon>Pseudomonadota</taxon>
        <taxon>Gammaproteobacteria</taxon>
        <taxon>Candidatus Kentrum</taxon>
    </lineage>
</organism>
<accession>A0A450SC52</accession>
<dbReference type="NCBIfam" id="NF041940">
    <property type="entry name" value="choice_anch_X"/>
    <property type="match status" value="1"/>
</dbReference>
<dbReference type="AlphaFoldDB" id="A0A450SC52"/>
<evidence type="ECO:0000313" key="3">
    <source>
        <dbReference type="EMBL" id="VFJ49845.1"/>
    </source>
</evidence>
<proteinExistence type="predicted"/>
<sequence>MRFVLNFCDIPKRPKPQKNENSLDGVPFPLLCQALQNRIFRDVFITTIVWFAALIFPITTLAEPNVAIIVDTSISMREAGMDPERSSLLVARLFSDIVPGKLAVIRLIELSEHETDLPSRSTGQMQPCSDDPGKQCSMIERTDDWDAIMREKRLGASFRRSRGDKAFKRTLEKHLRQDKVNSHISLAMRAAEGALFGVDSSSSANPDQKHVVIWLTDGKVGDPLATRRAVNDLRQRDTQLEVIVFGQGDPGLPRSWGIEPHQVDSPTEMMHSFTDIFRGIVDAPYGIDDLVARKSRFSMESGVDEAWVVVYGDASLSDAWLDGPSGRTATDYAADRWQPAGAYRVAYLDHPQAGQWRVGITGGGSNAAYAVIQRAALFPVYFGPRNAMVDIPITVVAGLVSAADGPPISDSSILDDVVMSFEWNGKKIALRDDGVFPDATAGDGRFSGQVAFDNSGVVDANVRVRSRLLDKTTSVGIQVAGTFRHHGADPYVDLGEMGLGQEQCDPFVIHADQKGDVPMELASLGRLPSGHELFLRINGSRLGVDEGFVPVPVGARFESCLRTSERAASSVFDNRPSLSLRVSGSKDPEHRVTIHMSWIVHGLSFLQRWLWLILSVAAVMVVVFIGGGFIFPHRFPRGLAVNFSPEWEDMDELQPQPITQWKGTGIGFYRNARAYLHPDYRLSGRATGALAMILATTSGVMVTSTGGSVLYRHGVSGDWEEIRGDGVRFSSGDIFRIGDMGPFFKVAIRA</sequence>
<feature type="transmembrane region" description="Helical" evidence="1">
    <location>
        <begin position="609"/>
        <end position="631"/>
    </location>
</feature>
<evidence type="ECO:0000259" key="2">
    <source>
        <dbReference type="PROSITE" id="PS50234"/>
    </source>
</evidence>
<keyword evidence="1" id="KW-0812">Transmembrane</keyword>
<dbReference type="Gene3D" id="3.40.50.410">
    <property type="entry name" value="von Willebrand factor, type A domain"/>
    <property type="match status" value="1"/>
</dbReference>
<dbReference type="InterPro" id="IPR036465">
    <property type="entry name" value="vWFA_dom_sf"/>
</dbReference>
<feature type="transmembrane region" description="Helical" evidence="1">
    <location>
        <begin position="43"/>
        <end position="62"/>
    </location>
</feature>
<protein>
    <recommendedName>
        <fullName evidence="2">VWFA domain-containing protein</fullName>
    </recommendedName>
</protein>
<name>A0A450SC52_9GAMM</name>
<keyword evidence="1" id="KW-1133">Transmembrane helix</keyword>
<evidence type="ECO:0000256" key="1">
    <source>
        <dbReference type="SAM" id="Phobius"/>
    </source>
</evidence>
<dbReference type="EMBL" id="CAADEY010000027">
    <property type="protein sequence ID" value="VFJ49845.1"/>
    <property type="molecule type" value="Genomic_DNA"/>
</dbReference>
<keyword evidence="1" id="KW-0472">Membrane</keyword>
<feature type="domain" description="VWFA" evidence="2">
    <location>
        <begin position="65"/>
        <end position="249"/>
    </location>
</feature>
<gene>
    <name evidence="3" type="ORF">BECKDK2373C_GA0170839_10275</name>
</gene>
<dbReference type="InterPro" id="IPR002035">
    <property type="entry name" value="VWF_A"/>
</dbReference>
<dbReference type="PROSITE" id="PS50234">
    <property type="entry name" value="VWFA"/>
    <property type="match status" value="1"/>
</dbReference>